<dbReference type="AlphaFoldDB" id="A0A2G8JP24"/>
<proteinExistence type="predicted"/>
<feature type="region of interest" description="Disordered" evidence="1">
    <location>
        <begin position="123"/>
        <end position="148"/>
    </location>
</feature>
<comment type="caution">
    <text evidence="2">The sequence shown here is derived from an EMBL/GenBank/DDBJ whole genome shotgun (WGS) entry which is preliminary data.</text>
</comment>
<gene>
    <name evidence="2" type="ORF">BSL78_25647</name>
</gene>
<evidence type="ECO:0000256" key="1">
    <source>
        <dbReference type="SAM" id="MobiDB-lite"/>
    </source>
</evidence>
<evidence type="ECO:0000313" key="2">
    <source>
        <dbReference type="EMBL" id="PIK37514.1"/>
    </source>
</evidence>
<keyword evidence="3" id="KW-1185">Reference proteome</keyword>
<sequence length="239" mass="27015">MQRFSPHSFFLNTEILDVTSDSSKLVQFCQLETRNDKLGSVLTERDRCHLGEISKSWFEDVNAQRQLSVGKEDTKHELTELENNEEVKLDRSESIGRKQNAVPVQTPLKTDEGLLPHEVFSSQPLFTPDQRDKTGVSETVSDENNTKDDGISGNLNFAINFLSVKYRLFYNLLRFILRSLPQHSGSGVTNFTPSTSHRQGSVVHRTESAVKLPALAISPLHRQQEETPQFVRGYNLSGI</sequence>
<reference evidence="2 3" key="1">
    <citation type="journal article" date="2017" name="PLoS Biol.">
        <title>The sea cucumber genome provides insights into morphological evolution and visceral regeneration.</title>
        <authorList>
            <person name="Zhang X."/>
            <person name="Sun L."/>
            <person name="Yuan J."/>
            <person name="Sun Y."/>
            <person name="Gao Y."/>
            <person name="Zhang L."/>
            <person name="Li S."/>
            <person name="Dai H."/>
            <person name="Hamel J.F."/>
            <person name="Liu C."/>
            <person name="Yu Y."/>
            <person name="Liu S."/>
            <person name="Lin W."/>
            <person name="Guo K."/>
            <person name="Jin S."/>
            <person name="Xu P."/>
            <person name="Storey K.B."/>
            <person name="Huan P."/>
            <person name="Zhang T."/>
            <person name="Zhou Y."/>
            <person name="Zhang J."/>
            <person name="Lin C."/>
            <person name="Li X."/>
            <person name="Xing L."/>
            <person name="Huo D."/>
            <person name="Sun M."/>
            <person name="Wang L."/>
            <person name="Mercier A."/>
            <person name="Li F."/>
            <person name="Yang H."/>
            <person name="Xiang J."/>
        </authorList>
    </citation>
    <scope>NUCLEOTIDE SEQUENCE [LARGE SCALE GENOMIC DNA]</scope>
    <source>
        <strain evidence="2">Shaxun</strain>
        <tissue evidence="2">Muscle</tissue>
    </source>
</reference>
<accession>A0A2G8JP24</accession>
<name>A0A2G8JP24_STIJA</name>
<evidence type="ECO:0000313" key="3">
    <source>
        <dbReference type="Proteomes" id="UP000230750"/>
    </source>
</evidence>
<dbReference type="Proteomes" id="UP000230750">
    <property type="component" value="Unassembled WGS sequence"/>
</dbReference>
<dbReference type="EMBL" id="MRZV01001489">
    <property type="protein sequence ID" value="PIK37514.1"/>
    <property type="molecule type" value="Genomic_DNA"/>
</dbReference>
<protein>
    <submittedName>
        <fullName evidence="2">Uncharacterized protein</fullName>
    </submittedName>
</protein>
<organism evidence="2 3">
    <name type="scientific">Stichopus japonicus</name>
    <name type="common">Sea cucumber</name>
    <dbReference type="NCBI Taxonomy" id="307972"/>
    <lineage>
        <taxon>Eukaryota</taxon>
        <taxon>Metazoa</taxon>
        <taxon>Echinodermata</taxon>
        <taxon>Eleutherozoa</taxon>
        <taxon>Echinozoa</taxon>
        <taxon>Holothuroidea</taxon>
        <taxon>Aspidochirotacea</taxon>
        <taxon>Aspidochirotida</taxon>
        <taxon>Stichopodidae</taxon>
        <taxon>Apostichopus</taxon>
    </lineage>
</organism>